<evidence type="ECO:0000313" key="3">
    <source>
        <dbReference type="Proteomes" id="UP001246372"/>
    </source>
</evidence>
<dbReference type="InterPro" id="IPR019734">
    <property type="entry name" value="TPR_rpt"/>
</dbReference>
<dbReference type="PANTHER" id="PTHR45588:SF1">
    <property type="entry name" value="WW DOMAIN-CONTAINING PROTEIN"/>
    <property type="match status" value="1"/>
</dbReference>
<dbReference type="RefSeq" id="WP_315652350.1">
    <property type="nucleotide sequence ID" value="NZ_JAVXZY010000009.1"/>
</dbReference>
<organism evidence="2 3">
    <name type="scientific">Roseateles aquae</name>
    <dbReference type="NCBI Taxonomy" id="3077235"/>
    <lineage>
        <taxon>Bacteria</taxon>
        <taxon>Pseudomonadati</taxon>
        <taxon>Pseudomonadota</taxon>
        <taxon>Betaproteobacteria</taxon>
        <taxon>Burkholderiales</taxon>
        <taxon>Sphaerotilaceae</taxon>
        <taxon>Roseateles</taxon>
    </lineage>
</organism>
<dbReference type="EMBL" id="JAVXZY010000009">
    <property type="protein sequence ID" value="MDT9001465.1"/>
    <property type="molecule type" value="Genomic_DNA"/>
</dbReference>
<dbReference type="Proteomes" id="UP001246372">
    <property type="component" value="Unassembled WGS sequence"/>
</dbReference>
<feature type="signal peptide" evidence="1">
    <location>
        <begin position="1"/>
        <end position="23"/>
    </location>
</feature>
<evidence type="ECO:0000313" key="2">
    <source>
        <dbReference type="EMBL" id="MDT9001465.1"/>
    </source>
</evidence>
<gene>
    <name evidence="2" type="ORF">RQP53_19470</name>
</gene>
<name>A0ABU3PFU0_9BURK</name>
<keyword evidence="1" id="KW-0732">Signal</keyword>
<sequence length="570" mass="61308">MTHSNRMRLPLAASTLAILGACAVLPFSPDRSATAPQLSGFGKVSLAPSQANDAARRLFAQGLTQAYAFNEQEAVRAFKAALAQDPDCALCAWGVAYAQGPNINNTDRGDLSEALRHVDYALKHAATATPLERALIESLALRYGHASEARNTAPLQAAVCGALGAEKQEDRADPLDIAYAERMRELVKRFPGDADVLSFYAEAEMVATRDDWWDPVSGKPAGRIGELASQLEAGLALHPEHTGLNHFMIHAVDAPGVAARAEAAADRLGALAPLSPHLLHMPSHTYAQLGRYADATRVNQEANAADERMMALLKTQNFSVSKDWRHHNTHFQWFGAVMEGRGELALASARAAAALGTGDYSYAEYQRSLPIMTLMRLQRWDAVLQEPLPSGNHGLATVLGELARGTALARTDRLDEARASLAKLEPAAAALLDKNKGSSLFAKRLSSLALSAQLQLRAEVALAEHKTDEALRLQAEAATAALEADRNEPPMLAGSARLTLAAMQLQNGRLSEAEASYRQSLKEFPHSGWALQGLSRSLAAQGKPREAAALQPELARSWKLADATLRGEQR</sequence>
<keyword evidence="3" id="KW-1185">Reference proteome</keyword>
<proteinExistence type="predicted"/>
<dbReference type="InterPro" id="IPR011990">
    <property type="entry name" value="TPR-like_helical_dom_sf"/>
</dbReference>
<evidence type="ECO:0000256" key="1">
    <source>
        <dbReference type="SAM" id="SignalP"/>
    </source>
</evidence>
<dbReference type="Gene3D" id="1.25.40.10">
    <property type="entry name" value="Tetratricopeptide repeat domain"/>
    <property type="match status" value="2"/>
</dbReference>
<accession>A0ABU3PFU0</accession>
<dbReference type="PANTHER" id="PTHR45588">
    <property type="entry name" value="TPR DOMAIN-CONTAINING PROTEIN"/>
    <property type="match status" value="1"/>
</dbReference>
<dbReference type="Pfam" id="PF14559">
    <property type="entry name" value="TPR_19"/>
    <property type="match status" value="1"/>
</dbReference>
<reference evidence="2" key="1">
    <citation type="submission" date="2023-09" db="EMBL/GenBank/DDBJ databases">
        <title>Paucibacter sp. APW11 Genome sequencing and assembly.</title>
        <authorList>
            <person name="Kim I."/>
        </authorList>
    </citation>
    <scope>NUCLEOTIDE SEQUENCE</scope>
    <source>
        <strain evidence="2">APW11</strain>
    </source>
</reference>
<dbReference type="PROSITE" id="PS51257">
    <property type="entry name" value="PROKAR_LIPOPROTEIN"/>
    <property type="match status" value="1"/>
</dbReference>
<dbReference type="SMART" id="SM00028">
    <property type="entry name" value="TPR"/>
    <property type="match status" value="2"/>
</dbReference>
<evidence type="ECO:0008006" key="4">
    <source>
        <dbReference type="Google" id="ProtNLM"/>
    </source>
</evidence>
<comment type="caution">
    <text evidence="2">The sequence shown here is derived from an EMBL/GenBank/DDBJ whole genome shotgun (WGS) entry which is preliminary data.</text>
</comment>
<protein>
    <recommendedName>
        <fullName evidence="4">Tetratricopeptide repeat protein</fullName>
    </recommendedName>
</protein>
<dbReference type="SUPFAM" id="SSF48452">
    <property type="entry name" value="TPR-like"/>
    <property type="match status" value="2"/>
</dbReference>
<feature type="chain" id="PRO_5045725302" description="Tetratricopeptide repeat protein" evidence="1">
    <location>
        <begin position="24"/>
        <end position="570"/>
    </location>
</feature>